<organism evidence="1 2">
    <name type="scientific">Metschnikowia aff. pulcherrima</name>
    <dbReference type="NCBI Taxonomy" id="2163413"/>
    <lineage>
        <taxon>Eukaryota</taxon>
        <taxon>Fungi</taxon>
        <taxon>Dikarya</taxon>
        <taxon>Ascomycota</taxon>
        <taxon>Saccharomycotina</taxon>
        <taxon>Pichiomycetes</taxon>
        <taxon>Metschnikowiaceae</taxon>
        <taxon>Metschnikowia</taxon>
    </lineage>
</organism>
<name>A0A4P6XHY0_9ASCO</name>
<protein>
    <submittedName>
        <fullName evidence="1">Isopenicillin N synthase</fullName>
    </submittedName>
</protein>
<reference evidence="2" key="1">
    <citation type="submission" date="2019-03" db="EMBL/GenBank/DDBJ databases">
        <title>Snf2 controls pulcherriminic acid biosynthesis and connects pigmentation and antifungal activity of the yeast Metschnikowia pulcherrima.</title>
        <authorList>
            <person name="Gore-Lloyd D."/>
            <person name="Sumann I."/>
            <person name="Brachmann A.O."/>
            <person name="Schneeberger K."/>
            <person name="Ortiz-Merino R.A."/>
            <person name="Moreno-Beltran M."/>
            <person name="Schlaefli M."/>
            <person name="Kirner P."/>
            <person name="Santos Kron A."/>
            <person name="Wolfe K.H."/>
            <person name="Piel J."/>
            <person name="Ahrens C.H."/>
            <person name="Henk D."/>
            <person name="Freimoser F.M."/>
        </authorList>
    </citation>
    <scope>NUCLEOTIDE SEQUENCE [LARGE SCALE GENOMIC DNA]</scope>
    <source>
        <strain evidence="2">APC 1.2</strain>
    </source>
</reference>
<dbReference type="SUPFAM" id="SSF51197">
    <property type="entry name" value="Clavaminate synthase-like"/>
    <property type="match status" value="1"/>
</dbReference>
<dbReference type="Proteomes" id="UP000292447">
    <property type="component" value="Chromosome I"/>
</dbReference>
<dbReference type="STRING" id="2163413.A0A4P6XHY0"/>
<proteinExistence type="predicted"/>
<dbReference type="PANTHER" id="PTHR48420:SF1">
    <property type="entry name" value="NON-HAEM DIOXYGENASE N-TERMINAL DOMAIN-CONTAINING PROTEIN"/>
    <property type="match status" value="1"/>
</dbReference>
<sequence>METKPVTVSLGELEQGLSFSTLESAFGDDSLGIIVVSGLPASFHNLRRKVLHSVSALASLPAEEIAKLEVPEAMWLIGWSRGKERLSESGEPDYNKGSYYVNCAFHKDAKLEGPPAEMAKRFPNLQTYTHANVWPAKHLPGLESFEADCKQLCNLIIDVAAQVARNCDAYISAKNSSYEPNFLQKMVQNSTCTKARLLHYYPIDNKTVALQDLWCGEHTDHSCLTGLTSALYIDETNSSENDTERANKVQATQKNSGLYIRDRKGESVKVSIPEDCLAFQSGAALEAISGSFRAVPHYVRGSTAPHVARNTLAVFCQPDLDEKVNKSENFAQFSERILKQNHES</sequence>
<keyword evidence="2" id="KW-1185">Reference proteome</keyword>
<gene>
    <name evidence="1" type="primary">MPUL0A08550</name>
    <name evidence="1" type="ORF">METSCH_A08550</name>
</gene>
<dbReference type="InterPro" id="IPR027443">
    <property type="entry name" value="IPNS-like_sf"/>
</dbReference>
<dbReference type="PANTHER" id="PTHR48420">
    <property type="entry name" value="NON-HAEM DIOXYGENASE N-TERMINAL DOMAIN-CONTAINING PROTEIN"/>
    <property type="match status" value="1"/>
</dbReference>
<dbReference type="Gene3D" id="2.60.120.330">
    <property type="entry name" value="B-lactam Antibiotic, Isopenicillin N Synthase, Chain"/>
    <property type="match status" value="1"/>
</dbReference>
<dbReference type="EMBL" id="CP034456">
    <property type="protein sequence ID" value="QBM86219.1"/>
    <property type="molecule type" value="Genomic_DNA"/>
</dbReference>
<evidence type="ECO:0000313" key="1">
    <source>
        <dbReference type="EMBL" id="QBM86219.1"/>
    </source>
</evidence>
<dbReference type="AlphaFoldDB" id="A0A4P6XHY0"/>
<evidence type="ECO:0000313" key="2">
    <source>
        <dbReference type="Proteomes" id="UP000292447"/>
    </source>
</evidence>
<accession>A0A4P6XHY0</accession>